<name>A0A0D8FU88_9ACTN</name>
<sequence length="208" mass="21779">MELRNMVRGGAIVVVSLGLASVETGLQLSAHDTPAPQASNADQGIDLGQVSGVLTPTLMTPTVAQDAGTLANMLPTANKSMAPPSVVVPPQTTCSLFPNYFHNSVHNPGDIGIRCTVSCGAAQSSITLDERLYLHYCNYLFCYNELLGSGTYQSKPGWSQLKRGVYGPCVSGQTDSYYSTTVATVVGDGITTTLTGTSGPTSLKCVPR</sequence>
<comment type="caution">
    <text evidence="1">The sequence shown here is derived from an EMBL/GenBank/DDBJ whole genome shotgun (WGS) entry which is preliminary data.</text>
</comment>
<protein>
    <submittedName>
        <fullName evidence="1">Uncharacterized protein</fullName>
    </submittedName>
</protein>
<dbReference type="AlphaFoldDB" id="A0A0D8FU88"/>
<keyword evidence="2" id="KW-1185">Reference proteome</keyword>
<evidence type="ECO:0000313" key="1">
    <source>
        <dbReference type="EMBL" id="KJE76696.1"/>
    </source>
</evidence>
<organism evidence="1 2">
    <name type="scientific">Ferrimicrobium acidiphilum DSM 19497</name>
    <dbReference type="NCBI Taxonomy" id="1121877"/>
    <lineage>
        <taxon>Bacteria</taxon>
        <taxon>Bacillati</taxon>
        <taxon>Actinomycetota</taxon>
        <taxon>Acidimicrobiia</taxon>
        <taxon>Acidimicrobiales</taxon>
        <taxon>Acidimicrobiaceae</taxon>
        <taxon>Ferrimicrobium</taxon>
    </lineage>
</organism>
<evidence type="ECO:0000313" key="2">
    <source>
        <dbReference type="Proteomes" id="UP000032336"/>
    </source>
</evidence>
<dbReference type="Proteomes" id="UP000032336">
    <property type="component" value="Unassembled WGS sequence"/>
</dbReference>
<dbReference type="GeneID" id="78372672"/>
<gene>
    <name evidence="1" type="ORF">FEAC_14830</name>
</gene>
<dbReference type="RefSeq" id="WP_152623124.1">
    <property type="nucleotide sequence ID" value="NZ_JXUW01000012.1"/>
</dbReference>
<proteinExistence type="predicted"/>
<accession>A0A0D8FU88</accession>
<dbReference type="OrthoDB" id="10005573at2"/>
<dbReference type="EMBL" id="JXUW01000012">
    <property type="protein sequence ID" value="KJE76696.1"/>
    <property type="molecule type" value="Genomic_DNA"/>
</dbReference>
<reference evidence="1 2" key="1">
    <citation type="submission" date="2015-01" db="EMBL/GenBank/DDBJ databases">
        <title>Draft genome of the acidophilic iron oxidizer Ferrimicrobium acidiphilum strain T23.</title>
        <authorList>
            <person name="Poehlein A."/>
            <person name="Eisen S."/>
            <person name="Schloemann M."/>
            <person name="Johnson B.D."/>
            <person name="Daniel R."/>
            <person name="Muehling M."/>
        </authorList>
    </citation>
    <scope>NUCLEOTIDE SEQUENCE [LARGE SCALE GENOMIC DNA]</scope>
    <source>
        <strain evidence="1 2">T23</strain>
    </source>
</reference>